<dbReference type="RefSeq" id="WP_005402169.1">
    <property type="nucleotide sequence ID" value="NZ_GG705011.1"/>
</dbReference>
<sequence>MYVYDLNFDSTVQDGGLPQRFRKLKSEKKIKQFLVKRRGYKTPDFGRMILDLRNLGWSHEKISYVLDVSPSAISSWATGSIPNYEHGDAFIDLWRSETGISREPRDGEWQTYKYKIGQLELI</sequence>
<reference evidence="2" key="1">
    <citation type="journal article" date="2012" name="PLoS ONE">
        <title>The success of Acinetobacter species; genetic, metabolic and virulence attributes.</title>
        <authorList>
            <person name="Peleg A.Y."/>
            <person name="de Breij A."/>
            <person name="Adams M.D."/>
            <person name="Cerqueira G.M."/>
            <person name="Mocali S."/>
            <person name="Galardini M."/>
            <person name="Nibbering P.H."/>
            <person name="Earl A.M."/>
            <person name="Ward D.V."/>
            <person name="Paterson D.L."/>
            <person name="Seifert H."/>
            <person name="Dijkshoorn L."/>
        </authorList>
    </citation>
    <scope>NUCLEOTIDE SEQUENCE [LARGE SCALE GENOMIC DNA]</scope>
    <source>
        <strain evidence="2">SH205</strain>
    </source>
</reference>
<evidence type="ECO:0000313" key="2">
    <source>
        <dbReference type="Proteomes" id="UP000018442"/>
    </source>
</evidence>
<evidence type="ECO:0000313" key="1">
    <source>
        <dbReference type="EMBL" id="EEY92971.1"/>
    </source>
</evidence>
<accession>D0SLR4</accession>
<proteinExistence type="predicted"/>
<dbReference type="Proteomes" id="UP000018442">
    <property type="component" value="Unassembled WGS sequence"/>
</dbReference>
<dbReference type="AlphaFoldDB" id="D0SLR4"/>
<organism evidence="1 2">
    <name type="scientific">Acinetobacter junii SH205</name>
    <dbReference type="NCBI Taxonomy" id="575587"/>
    <lineage>
        <taxon>Bacteria</taxon>
        <taxon>Pseudomonadati</taxon>
        <taxon>Pseudomonadota</taxon>
        <taxon>Gammaproteobacteria</taxon>
        <taxon>Moraxellales</taxon>
        <taxon>Moraxellaceae</taxon>
        <taxon>Acinetobacter</taxon>
    </lineage>
</organism>
<dbReference type="HOGENOM" id="CLU_140147_0_0_6"/>
<name>D0SLR4_ACIJU</name>
<gene>
    <name evidence="1" type="ORF">HMPREF0026_00247</name>
</gene>
<dbReference type="EMBL" id="GG705011">
    <property type="protein sequence ID" value="EEY92971.1"/>
    <property type="molecule type" value="Genomic_DNA"/>
</dbReference>
<protein>
    <submittedName>
        <fullName evidence="1">Uncharacterized protein</fullName>
    </submittedName>
</protein>